<sequence length="97" mass="10661">MKNKASEKIAGGKLVRVEVDFSDKVDFIKITGDFFMHPETVIDDIEKSLLSMSASSNENEIKDRIDRVLNQNNVTLYGVTSADIARVAKTALSGGQQ</sequence>
<name>A0A832XGY9_9ARCH</name>
<protein>
    <recommendedName>
        <fullName evidence="3">Lipoate--protein ligase</fullName>
    </recommendedName>
</protein>
<organism evidence="1 2">
    <name type="scientific">Candidatus Naiadarchaeum limnaeum</name>
    <dbReference type="NCBI Taxonomy" id="2756139"/>
    <lineage>
        <taxon>Archaea</taxon>
        <taxon>Candidatus Undinarchaeota</taxon>
        <taxon>Candidatus Undinarchaeia</taxon>
        <taxon>Candidatus Naiadarchaeales</taxon>
        <taxon>Candidatus Naiadarchaeaceae</taxon>
        <taxon>Candidatus Naiadarchaeum</taxon>
    </lineage>
</organism>
<evidence type="ECO:0008006" key="3">
    <source>
        <dbReference type="Google" id="ProtNLM"/>
    </source>
</evidence>
<comment type="caution">
    <text evidence="1">The sequence shown here is derived from an EMBL/GenBank/DDBJ whole genome shotgun (WGS) entry which is preliminary data.</text>
</comment>
<dbReference type="EMBL" id="DVAB01000037">
    <property type="protein sequence ID" value="HIK00759.1"/>
    <property type="molecule type" value="Genomic_DNA"/>
</dbReference>
<dbReference type="AlphaFoldDB" id="A0A832XGY9"/>
<accession>A0A832XGY9</accession>
<dbReference type="Proteomes" id="UP000646946">
    <property type="component" value="Unassembled WGS sequence"/>
</dbReference>
<evidence type="ECO:0000313" key="1">
    <source>
        <dbReference type="EMBL" id="HIK00759.1"/>
    </source>
</evidence>
<reference evidence="1 2" key="1">
    <citation type="journal article" name="Nat. Commun.">
        <title>Undinarchaeota illuminate DPANN phylogeny and the impact of gene transfer on archaeal evolution.</title>
        <authorList>
            <person name="Dombrowski N."/>
            <person name="Williams T.A."/>
            <person name="Sun J."/>
            <person name="Woodcroft B.J."/>
            <person name="Lee J.H."/>
            <person name="Minh B.Q."/>
            <person name="Rinke C."/>
            <person name="Spang A."/>
        </authorList>
    </citation>
    <scope>NUCLEOTIDE SEQUENCE [LARGE SCALE GENOMIC DNA]</scope>
    <source>
        <strain evidence="1">MAG_bin1129</strain>
    </source>
</reference>
<proteinExistence type="predicted"/>
<evidence type="ECO:0000313" key="2">
    <source>
        <dbReference type="Proteomes" id="UP000646946"/>
    </source>
</evidence>
<dbReference type="Gene3D" id="3.30.390.50">
    <property type="entry name" value="CO dehydrogenase flavoprotein, C-terminal domain"/>
    <property type="match status" value="1"/>
</dbReference>
<keyword evidence="2" id="KW-1185">Reference proteome</keyword>
<gene>
    <name evidence="1" type="ORF">H1016_04450</name>
</gene>